<dbReference type="STRING" id="311334.SAMN05421846_105198"/>
<dbReference type="SUPFAM" id="SSF52777">
    <property type="entry name" value="CoA-dependent acyltransferases"/>
    <property type="match status" value="4"/>
</dbReference>
<dbReference type="NCBIfam" id="TIGR01720">
    <property type="entry name" value="NRPS-para261"/>
    <property type="match status" value="1"/>
</dbReference>
<dbReference type="Gene3D" id="3.40.50.12780">
    <property type="entry name" value="N-terminal domain of ligase-like"/>
    <property type="match status" value="1"/>
</dbReference>
<dbReference type="Gene3D" id="2.30.38.10">
    <property type="entry name" value="Luciferase, Domain 3"/>
    <property type="match status" value="1"/>
</dbReference>
<protein>
    <submittedName>
        <fullName evidence="5">Surfactin family lipopeptide synthetase A</fullName>
    </submittedName>
</protein>
<dbReference type="GO" id="GO:0003824">
    <property type="term" value="F:catalytic activity"/>
    <property type="evidence" value="ECO:0007669"/>
    <property type="project" value="InterPro"/>
</dbReference>
<evidence type="ECO:0000313" key="6">
    <source>
        <dbReference type="Proteomes" id="UP000198869"/>
    </source>
</evidence>
<dbReference type="InterPro" id="IPR006162">
    <property type="entry name" value="Ppantetheine_attach_site"/>
</dbReference>
<evidence type="ECO:0000259" key="4">
    <source>
        <dbReference type="PROSITE" id="PS50075"/>
    </source>
</evidence>
<keyword evidence="3" id="KW-0597">Phosphoprotein</keyword>
<proteinExistence type="predicted"/>
<dbReference type="SUPFAM" id="SSF47336">
    <property type="entry name" value="ACP-like"/>
    <property type="match status" value="2"/>
</dbReference>
<dbReference type="InterPro" id="IPR010060">
    <property type="entry name" value="NRPS_synth"/>
</dbReference>
<dbReference type="RefSeq" id="WP_089857568.1">
    <property type="nucleotide sequence ID" value="NZ_FNDW01000005.1"/>
</dbReference>
<keyword evidence="2" id="KW-0596">Phosphopantetheine</keyword>
<organism evidence="5 6">
    <name type="scientific">Chryseobacterium taeanense</name>
    <dbReference type="NCBI Taxonomy" id="311334"/>
    <lineage>
        <taxon>Bacteria</taxon>
        <taxon>Pseudomonadati</taxon>
        <taxon>Bacteroidota</taxon>
        <taxon>Flavobacteriia</taxon>
        <taxon>Flavobacteriales</taxon>
        <taxon>Weeksellaceae</taxon>
        <taxon>Chryseobacterium group</taxon>
        <taxon>Chryseobacterium</taxon>
    </lineage>
</organism>
<sequence>MLSERILPNIKTLIQLLEIRKKSYSLGITCIEGGDEENFLSYHELYDQALKALHYLQSKGLKPGSELVFQIDNNQIFVTVFWACILGGIYPVPLTVGTNEDHKNKLLNIWPVLNDPFLIISEHNFKKSDLLSKTDILGDIEEKIVYQENIMSSEDFGSVHNVEEDDIAFIQFSSGSTGNPKGVMLTHKNLITNVRAISEASGYSDADKMISWMPLTHDMGLIGFHINPLFIGMSQYLIPTNVFVRRPSLWLQKADEHQCTILCSPNFGYNYTLKHFNRDNDTLDLSSVRLIYNGAEPVSINIIQEFLEVFCQYGLDENAIRPVYGLAEASLAVSIPDMNDKITYFSFSRDHLNFGDKVVITQENENSLSFVNVGKAINYCQVRITDEYNNPVDEEIIGEIQIKGDNVTGGYYNNVSETENIITSDKWARTGDLGFIKNGSLYVTGRMKDIIFINGQNYYPHDIERVAEAVESIELNKIVAVGHYNETAQKEEIITFVFHRGNLENFIPIAKELKSKINIEMGIDIDRVIPVKDIPRTTSGKLQRFKLLNDFKKGKFEEIQNRFAEVISKIKTEEKEEPANETEQYILDIWKKILKQESLGVTDKFFESGGNSLKAAELSMILFKELQAELPISTLYTYQTVKELAAIIQKLEKKAYISIPKIESELYPLASTQKRLYYAWEMDQQSTAYNTPLALKIKGNIDILKLNKAVGQIIKKHDALRITFENHSEPAFKINEIIIPEIVQHDNVSLEINSLLRDSVRPFDLINGPLFRIEIFKDETETILFLDFHHIISDGLSIYNFLNELMIAYDGKEPEQYSVGYGDFSYWEKDYLKSDTLNEQKEFWMKELEGELPVLDFPLDFPRPSLLDYNGQRLEFVIDKKKSDQLKKIALEHKCTLHVLLFSIYNILVAKYTGKQDIIVGIPVAGRKHPDLQTTQGMFVNNLAVINTIDPAETLESFLKKVNSKVEKVLLNQEYPFSSLLEELDYQRDSSRNPIFDTMFVYQNMGFPDYTPNDFSFSRYFFDSGTSKFDISMEVFDYEESLKYYIEYATHLFRKETILEFQKHFEILTNKIISDSQCRLQDIILLSEEDYKQHIIDFNDTKLAYPKQKTVVDYIEEQAQNKPDKIALRFENQNINYSELNTKADQLSCLLDYKGIKEGDIIGILMKRSPEFIISMLAILKSGATFLPLDSDLPEDRLHFILQNSGSVMVITDQNHKILIPDDIQTLIYEEAICHQNEIKKNKKLYNSESTAYVIYTSGTTGKPKGVMISQKSLLNYTLWAAEKYINEREVSFPFFTSVSFDLTITSLFTPLITGNTVIVYQEDPHNMLIEKVIFENQSDIIKLTPSHLKIVDQLDLKSLNEISVKTFIVGGEELEQSLAQRISTKFGSKIEIYNEYGPTEATVGCMIYQFNPQDSYMTVPIGVPIYNTQIYLLDEYLKPVPAGVKGDLYIAGDGLAQGYLNNEALTQERFIDNPFVESTKMYRSGDTARRLSDNMLEYINRTDNQVKINGYRVELLEIENSIKQNTQIKHVVVICNNTNGGSKKLEAYYLSPSDLHIDSQALKNILSAVLPHYMIPAVFVAVDEIPLTKNGKVDHSKLIQLGSAKAVVNKTIPANKMQEICAEIWMQLFNEENISITDNFYELGGDSIKAVQISSRLLERGIVLKAKDILQYPTIELSSSYAKVQESETQYEQGLVVGKKGFTSIESWFFENKFENPNYFNQSLVLTVKKDVTISYLRLAFEKLIQHHDGLRLKYNADENILFVDEYHADSFSLSEYSAQSQKEFESFAAQMKNSLNLSNGLLIKAGIIYQEGKDPLLLITAHHLVMDGFSWRVLLEDLFTSYSAIEEGREIALPKKTISLIEWKKEIDYYSKLQNSQLQEEYWRNTESSNTKLPQDFAEENIFIRDANKISEELSEEKTDFLLKVQNAYKVDVNTVVITALTLSLKEWTGKNDFVIELENHGRHLENADASRTIGWFTAMYPAKIEIADNNIGANIIAVKEQLSKIPDSGIGYGINRYMNQSLNNGREYIPEIRFNYLGQFGQELSNSLFSYSAIQHGMESDPDNRMTAKIEINMFVIKGKFCTEIIYNSMQYHKKTMSWLLSSFFKNIINIIEYVKTENNVYLTPSDFDSVELDQQELNSLFF</sequence>
<dbReference type="FunFam" id="3.40.50.980:FF:000001">
    <property type="entry name" value="Non-ribosomal peptide synthetase"/>
    <property type="match status" value="1"/>
</dbReference>
<feature type="domain" description="Carrier" evidence="4">
    <location>
        <begin position="1613"/>
        <end position="1687"/>
    </location>
</feature>
<evidence type="ECO:0000256" key="3">
    <source>
        <dbReference type="ARBA" id="ARBA00022553"/>
    </source>
</evidence>
<evidence type="ECO:0000256" key="2">
    <source>
        <dbReference type="ARBA" id="ARBA00022450"/>
    </source>
</evidence>
<keyword evidence="6" id="KW-1185">Reference proteome</keyword>
<dbReference type="InterPro" id="IPR001242">
    <property type="entry name" value="Condensation_dom"/>
</dbReference>
<dbReference type="PANTHER" id="PTHR45398:SF1">
    <property type="entry name" value="ENZYME, PUTATIVE (JCVI)-RELATED"/>
    <property type="match status" value="1"/>
</dbReference>
<evidence type="ECO:0000256" key="1">
    <source>
        <dbReference type="ARBA" id="ARBA00001957"/>
    </source>
</evidence>
<dbReference type="OrthoDB" id="9778383at2"/>
<dbReference type="InterPro" id="IPR023213">
    <property type="entry name" value="CAT-like_dom_sf"/>
</dbReference>
<reference evidence="6" key="1">
    <citation type="submission" date="2016-10" db="EMBL/GenBank/DDBJ databases">
        <authorList>
            <person name="Varghese N."/>
            <person name="Submissions S."/>
        </authorList>
    </citation>
    <scope>NUCLEOTIDE SEQUENCE [LARGE SCALE GENOMIC DNA]</scope>
    <source>
        <strain evidence="6">DSM 17071</strain>
    </source>
</reference>
<dbReference type="Gene3D" id="3.30.559.10">
    <property type="entry name" value="Chloramphenicol acetyltransferase-like domain"/>
    <property type="match status" value="2"/>
</dbReference>
<dbReference type="EMBL" id="FNDW01000005">
    <property type="protein sequence ID" value="SDI25288.1"/>
    <property type="molecule type" value="Genomic_DNA"/>
</dbReference>
<dbReference type="CDD" id="cd19531">
    <property type="entry name" value="LCL_NRPS-like"/>
    <property type="match status" value="1"/>
</dbReference>
<dbReference type="SUPFAM" id="SSF56801">
    <property type="entry name" value="Acetyl-CoA synthetase-like"/>
    <property type="match status" value="2"/>
</dbReference>
<dbReference type="InterPro" id="IPR009081">
    <property type="entry name" value="PP-bd_ACP"/>
</dbReference>
<dbReference type="Gene3D" id="1.10.1200.10">
    <property type="entry name" value="ACP-like"/>
    <property type="match status" value="2"/>
</dbReference>
<gene>
    <name evidence="5" type="ORF">SAMN05421846_105198</name>
</gene>
<feature type="domain" description="Carrier" evidence="4">
    <location>
        <begin position="577"/>
        <end position="652"/>
    </location>
</feature>
<dbReference type="Pfam" id="PF00550">
    <property type="entry name" value="PP-binding"/>
    <property type="match status" value="2"/>
</dbReference>
<dbReference type="InterPro" id="IPR000873">
    <property type="entry name" value="AMP-dep_synth/lig_dom"/>
</dbReference>
<dbReference type="Pfam" id="PF00668">
    <property type="entry name" value="Condensation"/>
    <property type="match status" value="2"/>
</dbReference>
<dbReference type="PROSITE" id="PS50075">
    <property type="entry name" value="CARRIER"/>
    <property type="match status" value="2"/>
</dbReference>
<comment type="cofactor">
    <cofactor evidence="1">
        <name>pantetheine 4'-phosphate</name>
        <dbReference type="ChEBI" id="CHEBI:47942"/>
    </cofactor>
</comment>
<dbReference type="Gene3D" id="3.30.559.30">
    <property type="entry name" value="Nonribosomal peptide synthetase, condensation domain"/>
    <property type="match status" value="2"/>
</dbReference>
<dbReference type="PANTHER" id="PTHR45398">
    <property type="match status" value="1"/>
</dbReference>
<name>A0A1G8J1V7_9FLAO</name>
<dbReference type="Pfam" id="PF00501">
    <property type="entry name" value="AMP-binding"/>
    <property type="match status" value="2"/>
</dbReference>
<dbReference type="InterPro" id="IPR042099">
    <property type="entry name" value="ANL_N_sf"/>
</dbReference>
<dbReference type="InterPro" id="IPR020845">
    <property type="entry name" value="AMP-binding_CS"/>
</dbReference>
<dbReference type="NCBIfam" id="TIGR01733">
    <property type="entry name" value="AA-adenyl-dom"/>
    <property type="match status" value="1"/>
</dbReference>
<dbReference type="InterPro" id="IPR036736">
    <property type="entry name" value="ACP-like_sf"/>
</dbReference>
<dbReference type="Proteomes" id="UP000198869">
    <property type="component" value="Unassembled WGS sequence"/>
</dbReference>
<dbReference type="PROSITE" id="PS00012">
    <property type="entry name" value="PHOSPHOPANTETHEINE"/>
    <property type="match status" value="2"/>
</dbReference>
<dbReference type="InterPro" id="IPR045851">
    <property type="entry name" value="AMP-bd_C_sf"/>
</dbReference>
<dbReference type="Gene3D" id="3.40.50.980">
    <property type="match status" value="2"/>
</dbReference>
<dbReference type="Gene3D" id="3.30.300.30">
    <property type="match status" value="2"/>
</dbReference>
<evidence type="ECO:0000313" key="5">
    <source>
        <dbReference type="EMBL" id="SDI25288.1"/>
    </source>
</evidence>
<dbReference type="PROSITE" id="PS00455">
    <property type="entry name" value="AMP_BINDING"/>
    <property type="match status" value="2"/>
</dbReference>
<accession>A0A1G8J1V7</accession>
<dbReference type="InterPro" id="IPR010071">
    <property type="entry name" value="AA_adenyl_dom"/>
</dbReference>